<dbReference type="AlphaFoldDB" id="A0A2P2PKH9"/>
<protein>
    <submittedName>
        <fullName evidence="1">Uncharacterized protein</fullName>
    </submittedName>
</protein>
<sequence length="50" mass="5644">MVHISMGRTFAYKTAVEVDIGRLNYTPNHSLRVQITEMPPKKTLAISLLT</sequence>
<accession>A0A2P2PKH9</accession>
<name>A0A2P2PKH9_RHIMU</name>
<reference evidence="1" key="1">
    <citation type="submission" date="2018-02" db="EMBL/GenBank/DDBJ databases">
        <title>Rhizophora mucronata_Transcriptome.</title>
        <authorList>
            <person name="Meera S.P."/>
            <person name="Sreeshan A."/>
            <person name="Augustine A."/>
        </authorList>
    </citation>
    <scope>NUCLEOTIDE SEQUENCE</scope>
    <source>
        <tissue evidence="1">Leaf</tissue>
    </source>
</reference>
<dbReference type="EMBL" id="GGEC01074759">
    <property type="protein sequence ID" value="MBX55243.1"/>
    <property type="molecule type" value="Transcribed_RNA"/>
</dbReference>
<evidence type="ECO:0000313" key="1">
    <source>
        <dbReference type="EMBL" id="MBX55243.1"/>
    </source>
</evidence>
<proteinExistence type="predicted"/>
<organism evidence="1">
    <name type="scientific">Rhizophora mucronata</name>
    <name type="common">Asiatic mangrove</name>
    <dbReference type="NCBI Taxonomy" id="61149"/>
    <lineage>
        <taxon>Eukaryota</taxon>
        <taxon>Viridiplantae</taxon>
        <taxon>Streptophyta</taxon>
        <taxon>Embryophyta</taxon>
        <taxon>Tracheophyta</taxon>
        <taxon>Spermatophyta</taxon>
        <taxon>Magnoliopsida</taxon>
        <taxon>eudicotyledons</taxon>
        <taxon>Gunneridae</taxon>
        <taxon>Pentapetalae</taxon>
        <taxon>rosids</taxon>
        <taxon>fabids</taxon>
        <taxon>Malpighiales</taxon>
        <taxon>Rhizophoraceae</taxon>
        <taxon>Rhizophora</taxon>
    </lineage>
</organism>